<keyword evidence="2" id="KW-1185">Reference proteome</keyword>
<evidence type="ECO:0000313" key="1">
    <source>
        <dbReference type="EMBL" id="KAF2502361.1"/>
    </source>
</evidence>
<sequence length="219" mass="23669">MPGSAPRSGPLPPTLLCLSESLLIDARQHTKGHSPASASPSTRHAAVIVCKLSQSAALDLTRVCALSRQAACRCTASFIVSLELVKPDSVSEDAVIFGCSSTSDDIRQAGAHDCPGPPDRPLHGFPFPGQLRRGLSSQRSTRRACIRGHEMRETLHDDTSRIKPLVGYRPRPHTCTGPFNLKGPRSMFAPSCAITQTSVHKQAFGDRRPKKAQTFLETH</sequence>
<name>A0A6A6RCT2_9PEZI</name>
<gene>
    <name evidence="1" type="ORF">BU16DRAFT_554425</name>
</gene>
<evidence type="ECO:0000313" key="2">
    <source>
        <dbReference type="Proteomes" id="UP000799750"/>
    </source>
</evidence>
<organism evidence="1 2">
    <name type="scientific">Lophium mytilinum</name>
    <dbReference type="NCBI Taxonomy" id="390894"/>
    <lineage>
        <taxon>Eukaryota</taxon>
        <taxon>Fungi</taxon>
        <taxon>Dikarya</taxon>
        <taxon>Ascomycota</taxon>
        <taxon>Pezizomycotina</taxon>
        <taxon>Dothideomycetes</taxon>
        <taxon>Pleosporomycetidae</taxon>
        <taxon>Mytilinidiales</taxon>
        <taxon>Mytilinidiaceae</taxon>
        <taxon>Lophium</taxon>
    </lineage>
</organism>
<dbReference type="EMBL" id="MU004181">
    <property type="protein sequence ID" value="KAF2502361.1"/>
    <property type="molecule type" value="Genomic_DNA"/>
</dbReference>
<dbReference type="Proteomes" id="UP000799750">
    <property type="component" value="Unassembled WGS sequence"/>
</dbReference>
<accession>A0A6A6RCT2</accession>
<proteinExistence type="predicted"/>
<dbReference type="AlphaFoldDB" id="A0A6A6RCT2"/>
<reference evidence="1" key="1">
    <citation type="journal article" date="2020" name="Stud. Mycol.">
        <title>101 Dothideomycetes genomes: a test case for predicting lifestyles and emergence of pathogens.</title>
        <authorList>
            <person name="Haridas S."/>
            <person name="Albert R."/>
            <person name="Binder M."/>
            <person name="Bloem J."/>
            <person name="Labutti K."/>
            <person name="Salamov A."/>
            <person name="Andreopoulos B."/>
            <person name="Baker S."/>
            <person name="Barry K."/>
            <person name="Bills G."/>
            <person name="Bluhm B."/>
            <person name="Cannon C."/>
            <person name="Castanera R."/>
            <person name="Culley D."/>
            <person name="Daum C."/>
            <person name="Ezra D."/>
            <person name="Gonzalez J."/>
            <person name="Henrissat B."/>
            <person name="Kuo A."/>
            <person name="Liang C."/>
            <person name="Lipzen A."/>
            <person name="Lutzoni F."/>
            <person name="Magnuson J."/>
            <person name="Mondo S."/>
            <person name="Nolan M."/>
            <person name="Ohm R."/>
            <person name="Pangilinan J."/>
            <person name="Park H.-J."/>
            <person name="Ramirez L."/>
            <person name="Alfaro M."/>
            <person name="Sun H."/>
            <person name="Tritt A."/>
            <person name="Yoshinaga Y."/>
            <person name="Zwiers L.-H."/>
            <person name="Turgeon B."/>
            <person name="Goodwin S."/>
            <person name="Spatafora J."/>
            <person name="Crous P."/>
            <person name="Grigoriev I."/>
        </authorList>
    </citation>
    <scope>NUCLEOTIDE SEQUENCE</scope>
    <source>
        <strain evidence="1">CBS 269.34</strain>
    </source>
</reference>
<protein>
    <submittedName>
        <fullName evidence="1">Uncharacterized protein</fullName>
    </submittedName>
</protein>